<reference evidence="2 3" key="1">
    <citation type="submission" date="2020-08" db="EMBL/GenBank/DDBJ databases">
        <title>Genomic Encyclopedia of Archaeal and Bacterial Type Strains, Phase II (KMG-II): from individual species to whole genera.</title>
        <authorList>
            <person name="Goeker M."/>
        </authorList>
    </citation>
    <scope>NUCLEOTIDE SEQUENCE [LARGE SCALE GENOMIC DNA]</scope>
    <source>
        <strain evidence="2 3">DSM 23288</strain>
    </source>
</reference>
<dbReference type="PROSITE" id="PS50878">
    <property type="entry name" value="RT_POL"/>
    <property type="match status" value="1"/>
</dbReference>
<dbReference type="SUPFAM" id="SSF56672">
    <property type="entry name" value="DNA/RNA polymerases"/>
    <property type="match status" value="1"/>
</dbReference>
<keyword evidence="3" id="KW-1185">Reference proteome</keyword>
<sequence>MELRSFSTLDIPLAWRRVRTWAQGLGMDIPDRLPFEVLDRLHGDTGPSIRTHIEVRPGVVVIASKKSGTFRPFVRLDPMDLIVYQALVDALGPAIETTLPPREFVGAYRQALSSDDDAFAGNASNDEFRAGVSEAIERAGEAYVLQTDISGYFLGIRPGTLKSQLLEVSDRADVVGDLAQMLGRWQDLGIRGLPQGVRPSSPLGNVYLASLDRLLGSMSVPFFRWMDDMWAICDSFGAARRVQDHIERHLYGMALTLNGEKTRILRAETAIRRLKPARERFEQKKQAAMDAGTVTITWGDYEEEEILPDPDEIDRELTLEEFDRLMSDLEAEDLPSAFSADMGLVFRKLEAIGDAQAVVFVPDILRRVPDIVDTAMRYVAAVARTNREAATSVFAEVLHADRSSRDFEKLATCNRALSLPSGDGRTLASVLGGIALNDANPLIRAKALVAWGKHSAINDISVVEAFLRSSDPGWRMYAFVALQEKARVVRDNAYDRWGGASPGLKQIADLLRGSPIRWSKL</sequence>
<dbReference type="Proteomes" id="UP000585272">
    <property type="component" value="Unassembled WGS sequence"/>
</dbReference>
<dbReference type="InterPro" id="IPR051083">
    <property type="entry name" value="GrpII_Intron_Splice-Mob/Def"/>
</dbReference>
<feature type="domain" description="Reverse transcriptase" evidence="1">
    <location>
        <begin position="44"/>
        <end position="295"/>
    </location>
</feature>
<dbReference type="CDD" id="cd01646">
    <property type="entry name" value="RT_Bac_retron_I"/>
    <property type="match status" value="1"/>
</dbReference>
<dbReference type="AlphaFoldDB" id="A0A840IH01"/>
<comment type="caution">
    <text evidence="2">The sequence shown here is derived from an EMBL/GenBank/DDBJ whole genome shotgun (WGS) entry which is preliminary data.</text>
</comment>
<evidence type="ECO:0000313" key="2">
    <source>
        <dbReference type="EMBL" id="MBB4664059.1"/>
    </source>
</evidence>
<dbReference type="EMBL" id="JACHNU010000006">
    <property type="protein sequence ID" value="MBB4664059.1"/>
    <property type="molecule type" value="Genomic_DNA"/>
</dbReference>
<organism evidence="2 3">
    <name type="scientific">Conexibacter arvalis</name>
    <dbReference type="NCBI Taxonomy" id="912552"/>
    <lineage>
        <taxon>Bacteria</taxon>
        <taxon>Bacillati</taxon>
        <taxon>Actinomycetota</taxon>
        <taxon>Thermoleophilia</taxon>
        <taxon>Solirubrobacterales</taxon>
        <taxon>Conexibacteraceae</taxon>
        <taxon>Conexibacter</taxon>
    </lineage>
</organism>
<dbReference type="InterPro" id="IPR000477">
    <property type="entry name" value="RT_dom"/>
</dbReference>
<name>A0A840IH01_9ACTN</name>
<proteinExistence type="predicted"/>
<dbReference type="PANTHER" id="PTHR34047">
    <property type="entry name" value="NUCLEAR INTRON MATURASE 1, MITOCHONDRIAL-RELATED"/>
    <property type="match status" value="1"/>
</dbReference>
<dbReference type="PANTHER" id="PTHR34047:SF8">
    <property type="entry name" value="PROTEIN YKFC"/>
    <property type="match status" value="1"/>
</dbReference>
<evidence type="ECO:0000313" key="3">
    <source>
        <dbReference type="Proteomes" id="UP000585272"/>
    </source>
</evidence>
<evidence type="ECO:0000259" key="1">
    <source>
        <dbReference type="PROSITE" id="PS50878"/>
    </source>
</evidence>
<dbReference type="RefSeq" id="WP_183343784.1">
    <property type="nucleotide sequence ID" value="NZ_JACHNU010000006.1"/>
</dbReference>
<gene>
    <name evidence="2" type="ORF">BDZ31_003662</name>
</gene>
<accession>A0A840IH01</accession>
<dbReference type="InterPro" id="IPR043502">
    <property type="entry name" value="DNA/RNA_pol_sf"/>
</dbReference>
<protein>
    <recommendedName>
        <fullName evidence="1">Reverse transcriptase domain-containing protein</fullName>
    </recommendedName>
</protein>